<name>A0ABX0IVC0_9FLAO</name>
<protein>
    <submittedName>
        <fullName evidence="3">Phosphoesterase</fullName>
    </submittedName>
</protein>
<dbReference type="InterPro" id="IPR029052">
    <property type="entry name" value="Metallo-depent_PP-like"/>
</dbReference>
<evidence type="ECO:0000313" key="4">
    <source>
        <dbReference type="Proteomes" id="UP000817854"/>
    </source>
</evidence>
<feature type="domain" description="Calcineurin-like phosphoesterase" evidence="2">
    <location>
        <begin position="7"/>
        <end position="144"/>
    </location>
</feature>
<comment type="caution">
    <text evidence="3">The sequence shown here is derived from an EMBL/GenBank/DDBJ whole genome shotgun (WGS) entry which is preliminary data.</text>
</comment>
<dbReference type="SUPFAM" id="SSF56300">
    <property type="entry name" value="Metallo-dependent phosphatases"/>
    <property type="match status" value="1"/>
</dbReference>
<keyword evidence="4" id="KW-1185">Reference proteome</keyword>
<organism evidence="3 4">
    <name type="scientific">Flavobacterium jejuense</name>
    <dbReference type="NCBI Taxonomy" id="1544455"/>
    <lineage>
        <taxon>Bacteria</taxon>
        <taxon>Pseudomonadati</taxon>
        <taxon>Bacteroidota</taxon>
        <taxon>Flavobacteriia</taxon>
        <taxon>Flavobacteriales</taxon>
        <taxon>Flavobacteriaceae</taxon>
        <taxon>Flavobacterium</taxon>
    </lineage>
</organism>
<dbReference type="RefSeq" id="WP_140962085.1">
    <property type="nucleotide sequence ID" value="NZ_VEVQ02000005.1"/>
</dbReference>
<proteinExistence type="inferred from homology"/>
<dbReference type="Gene3D" id="3.60.21.10">
    <property type="match status" value="1"/>
</dbReference>
<evidence type="ECO:0000256" key="1">
    <source>
        <dbReference type="ARBA" id="ARBA00008950"/>
    </source>
</evidence>
<reference evidence="4" key="1">
    <citation type="submission" date="2019-05" db="EMBL/GenBank/DDBJ databases">
        <title>Flavobacterium profundi sp. nov., isolated from a deep-sea seamount.</title>
        <authorList>
            <person name="Zhang D.-C."/>
        </authorList>
    </citation>
    <scope>NUCLEOTIDE SEQUENCE [LARGE SCALE GENOMIC DNA]</scope>
    <source>
        <strain evidence="4">EC11</strain>
    </source>
</reference>
<dbReference type="Pfam" id="PF12850">
    <property type="entry name" value="Metallophos_2"/>
    <property type="match status" value="1"/>
</dbReference>
<evidence type="ECO:0000313" key="3">
    <source>
        <dbReference type="EMBL" id="NHN25740.1"/>
    </source>
</evidence>
<dbReference type="EMBL" id="VEVQ02000005">
    <property type="protein sequence ID" value="NHN25740.1"/>
    <property type="molecule type" value="Genomic_DNA"/>
</dbReference>
<accession>A0ABX0IVC0</accession>
<sequence>MKHNIFFTSDHHFGHANIIKYSQRPFGSVEEMNEEMIRKWNEKVGKRDLVYHLGDLSLAPTIDTKNILDKLNGKIFLIKGNHDKTTITYPKRFEWIKDFYELNVDDADAPNGKQKIVLLHYAMKVWRSSFRGTWHLYGHSHGHLQDDETSRSFDVGVDCHDFYPLSYEEVKVIMLKKKWKNPFEGEIRE</sequence>
<reference evidence="3 4" key="2">
    <citation type="submission" date="2020-02" db="EMBL/GenBank/DDBJ databases">
        <title>Flavobacterium profundi sp. nov., isolated from a deep-sea seamount.</title>
        <authorList>
            <person name="Zhang D.-C."/>
        </authorList>
    </citation>
    <scope>NUCLEOTIDE SEQUENCE [LARGE SCALE GENOMIC DNA]</scope>
    <source>
        <strain evidence="3 4">EC11</strain>
    </source>
</reference>
<comment type="similarity">
    <text evidence="1">Belongs to the metallophosphoesterase superfamily. YfcE family.</text>
</comment>
<evidence type="ECO:0000259" key="2">
    <source>
        <dbReference type="Pfam" id="PF12850"/>
    </source>
</evidence>
<dbReference type="Proteomes" id="UP000817854">
    <property type="component" value="Unassembled WGS sequence"/>
</dbReference>
<dbReference type="InterPro" id="IPR024654">
    <property type="entry name" value="Calcineurin-like_PHP_lpxH"/>
</dbReference>
<gene>
    <name evidence="3" type="ORF">FIA58_008645</name>
</gene>